<dbReference type="GO" id="GO:0009055">
    <property type="term" value="F:electron transfer activity"/>
    <property type="evidence" value="ECO:0007669"/>
    <property type="project" value="TreeGrafter"/>
</dbReference>
<evidence type="ECO:0000256" key="7">
    <source>
        <dbReference type="ARBA" id="ARBA00022723"/>
    </source>
</evidence>
<keyword evidence="10" id="KW-0408">Iron</keyword>
<evidence type="ECO:0000256" key="10">
    <source>
        <dbReference type="ARBA" id="ARBA00023004"/>
    </source>
</evidence>
<protein>
    <submittedName>
        <fullName evidence="13">Cytochrome d ubiquinol oxidase subunit II</fullName>
    </submittedName>
</protein>
<evidence type="ECO:0000256" key="8">
    <source>
        <dbReference type="ARBA" id="ARBA00022982"/>
    </source>
</evidence>
<feature type="transmembrane region" description="Helical" evidence="12">
    <location>
        <begin position="351"/>
        <end position="376"/>
    </location>
</feature>
<sequence length="399" mass="44435">MMDLYSVIQLLSWLAVGLIMFLTAATMCFDFGAGILARFVGKNDNEKRAIINIVAPTWDGNQVWLITAGAGLFAIWPRVYAGSFSGMYLGVLVVLWGLFLRPVAFEYRHKIENTKWVGFWDWMLCLGSLIPILIIGVAIGNLFLGLPFQFDPHSLRFYYGETKALVQEPAFISLIGLLRPFALLIGIFAVIMSIMHGASYCAMRTSGVLLDRFVKIQKVSAWLFIILFAIGGIWLIFIPGFHWQLASDLSTYSQAINHPLTGGIVTVTQGGWWSNYGNHIWMLIAPVLGFVGAIMVLSFGKKSNPLLAFSGSVIACFGAVFTLGFSLFPFIMPSSIEPMQSMVLWNSSSSLISLIGILIVAVIMLPIIFIYTTFVYKKMWGRDAKMTAQEVEQRSHELY</sequence>
<comment type="similarity">
    <text evidence="2">Belongs to the cytochrome ubiquinol oxidase subunit 2 family.</text>
</comment>
<dbReference type="AlphaFoldDB" id="A0A8J2Z1U3"/>
<dbReference type="GO" id="GO:0019646">
    <property type="term" value="P:aerobic electron transport chain"/>
    <property type="evidence" value="ECO:0007669"/>
    <property type="project" value="TreeGrafter"/>
</dbReference>
<reference evidence="13" key="2">
    <citation type="submission" date="2020-09" db="EMBL/GenBank/DDBJ databases">
        <authorList>
            <person name="Sun Q."/>
            <person name="Zhou Y."/>
        </authorList>
    </citation>
    <scope>NUCLEOTIDE SEQUENCE</scope>
    <source>
        <strain evidence="13">CGMCC 1.15758</strain>
    </source>
</reference>
<keyword evidence="6 12" id="KW-0812">Transmembrane</keyword>
<name>A0A8J2Z1U3_9GAMM</name>
<dbReference type="Proteomes" id="UP000636949">
    <property type="component" value="Unassembled WGS sequence"/>
</dbReference>
<evidence type="ECO:0000256" key="9">
    <source>
        <dbReference type="ARBA" id="ARBA00022989"/>
    </source>
</evidence>
<feature type="transmembrane region" description="Helical" evidence="12">
    <location>
        <begin position="87"/>
        <end position="107"/>
    </location>
</feature>
<evidence type="ECO:0000256" key="6">
    <source>
        <dbReference type="ARBA" id="ARBA00022692"/>
    </source>
</evidence>
<dbReference type="PANTHER" id="PTHR43141:SF5">
    <property type="entry name" value="CYTOCHROME BD-I UBIQUINOL OXIDASE SUBUNIT 2"/>
    <property type="match status" value="1"/>
</dbReference>
<feature type="transmembrane region" description="Helical" evidence="12">
    <location>
        <begin position="219"/>
        <end position="241"/>
    </location>
</feature>
<feature type="transmembrane region" description="Helical" evidence="12">
    <location>
        <begin position="306"/>
        <end position="331"/>
    </location>
</feature>
<dbReference type="GO" id="GO:0005886">
    <property type="term" value="C:plasma membrane"/>
    <property type="evidence" value="ECO:0007669"/>
    <property type="project" value="UniProtKB-SubCell"/>
</dbReference>
<keyword evidence="8" id="KW-0249">Electron transport</keyword>
<evidence type="ECO:0000256" key="3">
    <source>
        <dbReference type="ARBA" id="ARBA00022448"/>
    </source>
</evidence>
<comment type="caution">
    <text evidence="13">The sequence shown here is derived from an EMBL/GenBank/DDBJ whole genome shotgun (WGS) entry which is preliminary data.</text>
</comment>
<dbReference type="NCBIfam" id="TIGR00203">
    <property type="entry name" value="cydB"/>
    <property type="match status" value="1"/>
</dbReference>
<keyword evidence="4" id="KW-1003">Cell membrane</keyword>
<feature type="transmembrane region" description="Helical" evidence="12">
    <location>
        <begin position="119"/>
        <end position="150"/>
    </location>
</feature>
<keyword evidence="11 12" id="KW-0472">Membrane</keyword>
<keyword evidence="5" id="KW-0349">Heme</keyword>
<evidence type="ECO:0000256" key="11">
    <source>
        <dbReference type="ARBA" id="ARBA00023136"/>
    </source>
</evidence>
<dbReference type="OrthoDB" id="9776710at2"/>
<proteinExistence type="inferred from homology"/>
<dbReference type="GO" id="GO:0070069">
    <property type="term" value="C:cytochrome complex"/>
    <property type="evidence" value="ECO:0007669"/>
    <property type="project" value="TreeGrafter"/>
</dbReference>
<keyword evidence="7" id="KW-0479">Metal-binding</keyword>
<dbReference type="EMBL" id="BMJS01000001">
    <property type="protein sequence ID" value="GGF87517.1"/>
    <property type="molecule type" value="Genomic_DNA"/>
</dbReference>
<dbReference type="InterPro" id="IPR003317">
    <property type="entry name" value="Cyt-d_oxidase_su2"/>
</dbReference>
<accession>A0A8J2Z1U3</accession>
<dbReference type="GO" id="GO:0046872">
    <property type="term" value="F:metal ion binding"/>
    <property type="evidence" value="ECO:0007669"/>
    <property type="project" value="UniProtKB-KW"/>
</dbReference>
<evidence type="ECO:0000256" key="12">
    <source>
        <dbReference type="SAM" id="Phobius"/>
    </source>
</evidence>
<evidence type="ECO:0000313" key="13">
    <source>
        <dbReference type="EMBL" id="GGF87517.1"/>
    </source>
</evidence>
<feature type="transmembrane region" description="Helical" evidence="12">
    <location>
        <begin position="170"/>
        <end position="198"/>
    </location>
</feature>
<keyword evidence="3" id="KW-0813">Transport</keyword>
<reference evidence="13" key="1">
    <citation type="journal article" date="2014" name="Int. J. Syst. Evol. Microbiol.">
        <title>Complete genome sequence of Corynebacterium casei LMG S-19264T (=DSM 44701T), isolated from a smear-ripened cheese.</title>
        <authorList>
            <consortium name="US DOE Joint Genome Institute (JGI-PGF)"/>
            <person name="Walter F."/>
            <person name="Albersmeier A."/>
            <person name="Kalinowski J."/>
            <person name="Ruckert C."/>
        </authorList>
    </citation>
    <scope>NUCLEOTIDE SEQUENCE</scope>
    <source>
        <strain evidence="13">CGMCC 1.15758</strain>
    </source>
</reference>
<evidence type="ECO:0000256" key="2">
    <source>
        <dbReference type="ARBA" id="ARBA00007543"/>
    </source>
</evidence>
<organism evidence="13 14">
    <name type="scientific">Cysteiniphilum litorale</name>
    <dbReference type="NCBI Taxonomy" id="2056700"/>
    <lineage>
        <taxon>Bacteria</taxon>
        <taxon>Pseudomonadati</taxon>
        <taxon>Pseudomonadota</taxon>
        <taxon>Gammaproteobacteria</taxon>
        <taxon>Thiotrichales</taxon>
        <taxon>Fastidiosibacteraceae</taxon>
        <taxon>Cysteiniphilum</taxon>
    </lineage>
</organism>
<comment type="subcellular location">
    <subcellularLocation>
        <location evidence="1">Cell membrane</location>
        <topology evidence="1">Multi-pass membrane protein</topology>
    </subcellularLocation>
</comment>
<feature type="transmembrane region" description="Helical" evidence="12">
    <location>
        <begin position="12"/>
        <end position="41"/>
    </location>
</feature>
<dbReference type="GO" id="GO:0016682">
    <property type="term" value="F:oxidoreductase activity, acting on diphenols and related substances as donors, oxygen as acceptor"/>
    <property type="evidence" value="ECO:0007669"/>
    <property type="project" value="TreeGrafter"/>
</dbReference>
<dbReference type="RefSeq" id="WP_117001286.1">
    <property type="nucleotide sequence ID" value="NZ_BMJS01000001.1"/>
</dbReference>
<dbReference type="PANTHER" id="PTHR43141">
    <property type="entry name" value="CYTOCHROME BD2 SUBUNIT II"/>
    <property type="match status" value="1"/>
</dbReference>
<evidence type="ECO:0000313" key="14">
    <source>
        <dbReference type="Proteomes" id="UP000636949"/>
    </source>
</evidence>
<evidence type="ECO:0000256" key="1">
    <source>
        <dbReference type="ARBA" id="ARBA00004651"/>
    </source>
</evidence>
<evidence type="ECO:0000256" key="4">
    <source>
        <dbReference type="ARBA" id="ARBA00022475"/>
    </source>
</evidence>
<evidence type="ECO:0000256" key="5">
    <source>
        <dbReference type="ARBA" id="ARBA00022617"/>
    </source>
</evidence>
<keyword evidence="9 12" id="KW-1133">Transmembrane helix</keyword>
<dbReference type="PIRSF" id="PIRSF000267">
    <property type="entry name" value="Cyt_oxidse_sub2"/>
    <property type="match status" value="1"/>
</dbReference>
<gene>
    <name evidence="13" type="primary">cydB</name>
    <name evidence="13" type="ORF">GCM10010995_01030</name>
</gene>
<keyword evidence="14" id="KW-1185">Reference proteome</keyword>
<feature type="transmembrane region" description="Helical" evidence="12">
    <location>
        <begin position="280"/>
        <end position="299"/>
    </location>
</feature>
<dbReference type="Pfam" id="PF02322">
    <property type="entry name" value="Cyt_bd_oxida_II"/>
    <property type="match status" value="1"/>
</dbReference>